<dbReference type="SUPFAM" id="SSF56219">
    <property type="entry name" value="DNase I-like"/>
    <property type="match status" value="1"/>
</dbReference>
<gene>
    <name evidence="6" type="ORF">FISHEDRAFT_55803</name>
</gene>
<dbReference type="GO" id="GO:0006284">
    <property type="term" value="P:base-excision repair"/>
    <property type="evidence" value="ECO:0007669"/>
    <property type="project" value="TreeGrafter"/>
</dbReference>
<dbReference type="AlphaFoldDB" id="A0A0D7ALK3"/>
<dbReference type="GO" id="GO:0003906">
    <property type="term" value="F:DNA-(apurinic or apyrimidinic site) endonuclease activity"/>
    <property type="evidence" value="ECO:0007669"/>
    <property type="project" value="TreeGrafter"/>
</dbReference>
<reference evidence="6 7" key="1">
    <citation type="journal article" date="2015" name="Fungal Genet. Biol.">
        <title>Evolution of novel wood decay mechanisms in Agaricales revealed by the genome sequences of Fistulina hepatica and Cylindrobasidium torrendii.</title>
        <authorList>
            <person name="Floudas D."/>
            <person name="Held B.W."/>
            <person name="Riley R."/>
            <person name="Nagy L.G."/>
            <person name="Koehler G."/>
            <person name="Ransdell A.S."/>
            <person name="Younus H."/>
            <person name="Chow J."/>
            <person name="Chiniquy J."/>
            <person name="Lipzen A."/>
            <person name="Tritt A."/>
            <person name="Sun H."/>
            <person name="Haridas S."/>
            <person name="LaButti K."/>
            <person name="Ohm R.A."/>
            <person name="Kues U."/>
            <person name="Blanchette R.A."/>
            <person name="Grigoriev I.V."/>
            <person name="Minto R.E."/>
            <person name="Hibbett D.S."/>
        </authorList>
    </citation>
    <scope>NUCLEOTIDE SEQUENCE [LARGE SCALE GENOMIC DNA]</scope>
    <source>
        <strain evidence="6 7">ATCC 64428</strain>
    </source>
</reference>
<dbReference type="EMBL" id="KN881635">
    <property type="protein sequence ID" value="KIY52644.1"/>
    <property type="molecule type" value="Genomic_DNA"/>
</dbReference>
<dbReference type="InterPro" id="IPR036691">
    <property type="entry name" value="Endo/exonu/phosph_ase_sf"/>
</dbReference>
<dbReference type="GO" id="GO:0008311">
    <property type="term" value="F:double-stranded DNA 3'-5' DNA exonuclease activity"/>
    <property type="evidence" value="ECO:0007669"/>
    <property type="project" value="TreeGrafter"/>
</dbReference>
<dbReference type="Gene3D" id="3.60.10.10">
    <property type="entry name" value="Endonuclease/exonuclease/phosphatase"/>
    <property type="match status" value="1"/>
</dbReference>
<evidence type="ECO:0000256" key="3">
    <source>
        <dbReference type="ARBA" id="ARBA00022801"/>
    </source>
</evidence>
<keyword evidence="2" id="KW-0479">Metal-binding</keyword>
<name>A0A0D7ALK3_9AGAR</name>
<dbReference type="OrthoDB" id="3264871at2759"/>
<evidence type="ECO:0000256" key="1">
    <source>
        <dbReference type="ARBA" id="ARBA00001946"/>
    </source>
</evidence>
<dbReference type="GO" id="GO:0005634">
    <property type="term" value="C:nucleus"/>
    <property type="evidence" value="ECO:0007669"/>
    <property type="project" value="TreeGrafter"/>
</dbReference>
<evidence type="ECO:0000313" key="7">
    <source>
        <dbReference type="Proteomes" id="UP000054144"/>
    </source>
</evidence>
<keyword evidence="4" id="KW-0460">Magnesium</keyword>
<dbReference type="GO" id="GO:0046872">
    <property type="term" value="F:metal ion binding"/>
    <property type="evidence" value="ECO:0007669"/>
    <property type="project" value="UniProtKB-KW"/>
</dbReference>
<organism evidence="6 7">
    <name type="scientific">Fistulina hepatica ATCC 64428</name>
    <dbReference type="NCBI Taxonomy" id="1128425"/>
    <lineage>
        <taxon>Eukaryota</taxon>
        <taxon>Fungi</taxon>
        <taxon>Dikarya</taxon>
        <taxon>Basidiomycota</taxon>
        <taxon>Agaricomycotina</taxon>
        <taxon>Agaricomycetes</taxon>
        <taxon>Agaricomycetidae</taxon>
        <taxon>Agaricales</taxon>
        <taxon>Fistulinaceae</taxon>
        <taxon>Fistulina</taxon>
    </lineage>
</organism>
<dbReference type="PANTHER" id="PTHR22748">
    <property type="entry name" value="AP ENDONUCLEASE"/>
    <property type="match status" value="1"/>
</dbReference>
<dbReference type="PANTHER" id="PTHR22748:SF26">
    <property type="entry name" value="ENDONUCLEASE_EXONUCLEASE_PHOSPHATASE DOMAIN-CONTAINING PROTEIN"/>
    <property type="match status" value="1"/>
</dbReference>
<feature type="region of interest" description="Disordered" evidence="5">
    <location>
        <begin position="421"/>
        <end position="460"/>
    </location>
</feature>
<evidence type="ECO:0000256" key="5">
    <source>
        <dbReference type="SAM" id="MobiDB-lite"/>
    </source>
</evidence>
<comment type="cofactor">
    <cofactor evidence="1">
        <name>Mg(2+)</name>
        <dbReference type="ChEBI" id="CHEBI:18420"/>
    </cofactor>
</comment>
<protein>
    <submittedName>
        <fullName evidence="6">DNase I-like protein</fullName>
    </submittedName>
</protein>
<accession>A0A0D7ALK3</accession>
<evidence type="ECO:0000256" key="4">
    <source>
        <dbReference type="ARBA" id="ARBA00022842"/>
    </source>
</evidence>
<keyword evidence="7" id="KW-1185">Reference proteome</keyword>
<sequence length="460" mass="52344">MRGRGLITAVGESMTAENKWLHINQLVRDKRIGALVVQETHLTDNHVADLHELFGKRLRIIHSSDPANPSQAVGIAIVLNREQVEADQASYKIIIPGRAILVSLPWSDERLLNILAVYAPNLNKYNDEGENLNTLFWMEIVTKLDELPHAQTIDIMLGDTNMVEDKIDRLPMHADNTAAADMLDDLKLMYNLSDGWRHAHLTERAYTYHQKATGSKSRIDRIYATEGINRDSLSWSIEQPGIETDHKIVAVTIINTRMPYIGKGRWTFPTYMLGNKKLKSKIKKLGMCFQSEIDGSAYPREWQGPKESLQRRYARFKRDLREVARNYCKVAVPLIQVQLKDLEKDIQQMLNDPETNEEEKVENAAVLKERLSSLERVRHSTKRKSTAATNRLRSEMATDKYWAKSNKEICTKDVIRVLNVPGSAPQRSTTDTAEMAEVARKTGWRRAKGGKNPTGPKPDP</sequence>
<keyword evidence="3" id="KW-0378">Hydrolase</keyword>
<dbReference type="Proteomes" id="UP000054144">
    <property type="component" value="Unassembled WGS sequence"/>
</dbReference>
<proteinExistence type="predicted"/>
<evidence type="ECO:0000313" key="6">
    <source>
        <dbReference type="EMBL" id="KIY52644.1"/>
    </source>
</evidence>
<dbReference type="GO" id="GO:0008081">
    <property type="term" value="F:phosphoric diester hydrolase activity"/>
    <property type="evidence" value="ECO:0007669"/>
    <property type="project" value="TreeGrafter"/>
</dbReference>
<dbReference type="InterPro" id="IPR004808">
    <property type="entry name" value="AP_endonuc_1"/>
</dbReference>
<evidence type="ECO:0000256" key="2">
    <source>
        <dbReference type="ARBA" id="ARBA00022723"/>
    </source>
</evidence>